<comment type="function">
    <text evidence="12">Component of the nexin-dynein regulatory complex (N-DRC), a key regulator of ciliary/flagellar motility which maintains the alignment and integrity of the distal axoneme and regulates microtubule sliding in motile axonemes. Plays a critical role in the assembly of N-DRC and also stabilizes the assembly of multiple inner dynein arms and radial spokes. Coassembles with DRC1 to form a central scaffold needed for assembly of the N-DRC and its attachment to the outer doublet microtubules.</text>
</comment>
<evidence type="ECO:0000256" key="4">
    <source>
        <dbReference type="ARBA" id="ARBA00023054"/>
    </source>
</evidence>
<comment type="caution">
    <text evidence="16">The sequence shown here is derived from an EMBL/GenBank/DDBJ whole genome shotgun (WGS) entry which is preliminary data.</text>
</comment>
<protein>
    <recommendedName>
        <fullName evidence="10">Dynein regulatory complex subunit 2</fullName>
    </recommendedName>
    <alternativeName>
        <fullName evidence="11">Coiled-coil domain-containing protein 65</fullName>
    </alternativeName>
</protein>
<evidence type="ECO:0000256" key="5">
    <source>
        <dbReference type="ARBA" id="ARBA00023069"/>
    </source>
</evidence>
<evidence type="ECO:0000256" key="14">
    <source>
        <dbReference type="SAM" id="MobiDB-lite"/>
    </source>
</evidence>
<dbReference type="GO" id="GO:0060285">
    <property type="term" value="P:cilium-dependent cell motility"/>
    <property type="evidence" value="ECO:0007669"/>
    <property type="project" value="TreeGrafter"/>
</dbReference>
<evidence type="ECO:0000256" key="10">
    <source>
        <dbReference type="ARBA" id="ARBA00040899"/>
    </source>
</evidence>
<evidence type="ECO:0000256" key="6">
    <source>
        <dbReference type="ARBA" id="ARBA00023212"/>
    </source>
</evidence>
<comment type="similarity">
    <text evidence="9">Belongs to the DRC2 family.</text>
</comment>
<keyword evidence="5" id="KW-0969">Cilium</keyword>
<dbReference type="AlphaFoldDB" id="A0A4U1EDC2"/>
<evidence type="ECO:0000256" key="2">
    <source>
        <dbReference type="ARBA" id="ARBA00022490"/>
    </source>
</evidence>
<dbReference type="GO" id="GO:0070286">
    <property type="term" value="P:axonemal dynein complex assembly"/>
    <property type="evidence" value="ECO:0007669"/>
    <property type="project" value="InterPro"/>
</dbReference>
<dbReference type="Pfam" id="PF14772">
    <property type="entry name" value="NYD-SP28"/>
    <property type="match status" value="1"/>
</dbReference>
<evidence type="ECO:0000313" key="16">
    <source>
        <dbReference type="EMBL" id="TKC33883.1"/>
    </source>
</evidence>
<evidence type="ECO:0000256" key="7">
    <source>
        <dbReference type="ARBA" id="ARBA00023273"/>
    </source>
</evidence>
<keyword evidence="4" id="KW-0175">Coiled coil</keyword>
<evidence type="ECO:0000256" key="11">
    <source>
        <dbReference type="ARBA" id="ARBA00041517"/>
    </source>
</evidence>
<dbReference type="InterPro" id="IPR039505">
    <property type="entry name" value="DRC1/2_N"/>
</dbReference>
<name>A0A4U1EDC2_MONMO</name>
<feature type="region of interest" description="Disordered" evidence="14">
    <location>
        <begin position="499"/>
        <end position="520"/>
    </location>
</feature>
<dbReference type="GO" id="GO:0003352">
    <property type="term" value="P:regulation of cilium movement"/>
    <property type="evidence" value="ECO:0007669"/>
    <property type="project" value="TreeGrafter"/>
</dbReference>
<accession>A0A4U1EDC2</accession>
<evidence type="ECO:0000256" key="1">
    <source>
        <dbReference type="ARBA" id="ARBA00004611"/>
    </source>
</evidence>
<keyword evidence="6" id="KW-0206">Cytoskeleton</keyword>
<keyword evidence="2" id="KW-0963">Cytoplasm</keyword>
<evidence type="ECO:0000256" key="8">
    <source>
        <dbReference type="ARBA" id="ARBA00037841"/>
    </source>
</evidence>
<dbReference type="EMBL" id="RWIC01002241">
    <property type="protein sequence ID" value="TKC33883.1"/>
    <property type="molecule type" value="Genomic_DNA"/>
</dbReference>
<comment type="subunit">
    <text evidence="13">Component of the nexin-dynein regulatory complex (N-DRC). Interacts with DRC1.</text>
</comment>
<dbReference type="PANTHER" id="PTHR21625">
    <property type="entry name" value="NYD-SP28 PROTEIN"/>
    <property type="match status" value="1"/>
</dbReference>
<evidence type="ECO:0000259" key="15">
    <source>
        <dbReference type="Pfam" id="PF14772"/>
    </source>
</evidence>
<comment type="subcellular location">
    <subcellularLocation>
        <location evidence="1">Cytoplasm</location>
        <location evidence="1">Cytoskeleton</location>
        <location evidence="1">Flagellum axoneme</location>
    </subcellularLocation>
    <subcellularLocation>
        <location evidence="8">Cytoplasm</location>
        <location evidence="8">Cytoskeleton</location>
        <location evidence="8">Flagellum basal body</location>
    </subcellularLocation>
</comment>
<feature type="domain" description="Dynein regulatory complex protein 1/2 N-terminal" evidence="15">
    <location>
        <begin position="25"/>
        <end position="101"/>
    </location>
</feature>
<keyword evidence="3" id="KW-0282">Flagellum</keyword>
<proteinExistence type="inferred from homology"/>
<evidence type="ECO:0000256" key="13">
    <source>
        <dbReference type="ARBA" id="ARBA00047160"/>
    </source>
</evidence>
<evidence type="ECO:0000313" key="17">
    <source>
        <dbReference type="Proteomes" id="UP000308365"/>
    </source>
</evidence>
<sequence>MSKKGKKAKMPLSDEEQLLLFQQKLLAEEEMAKKKERLLNQFLKDKLAKEEHNSALNLNKINTQWRTVLREVKTRELHKDIEILSQTFERVVDCKDSVIKASSLPKETLEYDLALDEVEKISIEMPFSQNGNSVFPTQSLVKDLSEAEEQYAHALRSHLHNIDRLLALQRRRLSLLEESYNVELEALTKEFETERKTIIDQHEKEIHYLQDVFMAMEQSCIDSEYESKLEFQSMWEDLKNKNLEEKHFLRLQLEHTVEDLWRRFQDALKNYTDATEDRKIAFETLKVKDEKSSKEIEAQMKKIQRLQDSIIILKGKIMVHGRESEEQNRDIREDKELVLVQLRKLKALRTQARGISQEDLVKLTLESNATLKALRKIVDKGEKVLKLAEICRKFETEEEKVLPFYSSVLTPEEQEDIEKIDPEEFNEELGKVIMDYIGMENFWKRYNKVKLEQLSLQHRRAQLLEINEKLREMLKQYLDGISVSDEVLSQLSPRFIVNQSSNLPQPPSMPTAQPGDQKPPATYNIIEAAHVIAHIL</sequence>
<evidence type="ECO:0000256" key="9">
    <source>
        <dbReference type="ARBA" id="ARBA00038424"/>
    </source>
</evidence>
<evidence type="ECO:0000256" key="3">
    <source>
        <dbReference type="ARBA" id="ARBA00022846"/>
    </source>
</evidence>
<dbReference type="Proteomes" id="UP000308365">
    <property type="component" value="Unassembled WGS sequence"/>
</dbReference>
<reference evidence="17" key="1">
    <citation type="journal article" date="2019" name="IScience">
        <title>Narwhal Genome Reveals Long-Term Low Genetic Diversity despite Current Large Abundance Size.</title>
        <authorList>
            <person name="Westbury M.V."/>
            <person name="Petersen B."/>
            <person name="Garde E."/>
            <person name="Heide-Jorgensen M.P."/>
            <person name="Lorenzen E.D."/>
        </authorList>
    </citation>
    <scope>NUCLEOTIDE SEQUENCE [LARGE SCALE GENOMIC DNA]</scope>
</reference>
<dbReference type="PANTHER" id="PTHR21625:SF0">
    <property type="entry name" value="DYNEIN REGULATORY COMPLEX SUBUNIT 2"/>
    <property type="match status" value="1"/>
</dbReference>
<dbReference type="InterPro" id="IPR039750">
    <property type="entry name" value="DRC1/DRC2"/>
</dbReference>
<keyword evidence="7" id="KW-0966">Cell projection</keyword>
<evidence type="ECO:0000256" key="12">
    <source>
        <dbReference type="ARBA" id="ARBA00045865"/>
    </source>
</evidence>
<gene>
    <name evidence="16" type="ORF">EI555_006969</name>
</gene>
<organism evidence="16 17">
    <name type="scientific">Monodon monoceros</name>
    <name type="common">Narwhal</name>
    <name type="synonym">Ceratodon monodon</name>
    <dbReference type="NCBI Taxonomy" id="40151"/>
    <lineage>
        <taxon>Eukaryota</taxon>
        <taxon>Metazoa</taxon>
        <taxon>Chordata</taxon>
        <taxon>Craniata</taxon>
        <taxon>Vertebrata</taxon>
        <taxon>Euteleostomi</taxon>
        <taxon>Mammalia</taxon>
        <taxon>Eutheria</taxon>
        <taxon>Laurasiatheria</taxon>
        <taxon>Artiodactyla</taxon>
        <taxon>Whippomorpha</taxon>
        <taxon>Cetacea</taxon>
        <taxon>Odontoceti</taxon>
        <taxon>Monodontidae</taxon>
        <taxon>Monodon</taxon>
    </lineage>
</organism>
<dbReference type="GO" id="GO:0005858">
    <property type="term" value="C:axonemal dynein complex"/>
    <property type="evidence" value="ECO:0007669"/>
    <property type="project" value="InterPro"/>
</dbReference>